<gene>
    <name evidence="3" type="primary">LOC140014610</name>
</gene>
<dbReference type="InterPro" id="IPR016197">
    <property type="entry name" value="Chromo-like_dom_sf"/>
</dbReference>
<protein>
    <recommendedName>
        <fullName evidence="1">Tf2-1-like SH3-like domain-containing protein</fullName>
    </recommendedName>
</protein>
<evidence type="ECO:0000313" key="2">
    <source>
        <dbReference type="Proteomes" id="UP001652660"/>
    </source>
</evidence>
<keyword evidence="2" id="KW-1185">Reference proteome</keyword>
<dbReference type="Pfam" id="PF24626">
    <property type="entry name" value="SH3_Tf2-1"/>
    <property type="match status" value="1"/>
</dbReference>
<accession>A0ABM4VQH2</accession>
<dbReference type="SUPFAM" id="SSF54160">
    <property type="entry name" value="Chromo domain-like"/>
    <property type="match status" value="1"/>
</dbReference>
<sequence length="216" mass="25631">MAPYEALYGRKCRSPLYWDEVGEKKVLDLTVIPWMEDAQEKVKLIRQRLQTAQSRQKIYADNRRKDLEFEVGDRVFLKITPLRRVTMGRGKKLQPRFVGPCTILQRVGQVAYRLKLPPSLSRIHDVFHVSMLKKYYPDPTHIVQPEEIEIDEALTDEERPVRVLDRKVRELRSKQIPLVKILWKNHGVEEATWEMEDDMEKKYPELFVNRGEKFQG</sequence>
<dbReference type="PANTHER" id="PTHR46148">
    <property type="entry name" value="CHROMO DOMAIN-CONTAINING PROTEIN"/>
    <property type="match status" value="1"/>
</dbReference>
<dbReference type="GeneID" id="140014610"/>
<evidence type="ECO:0000259" key="1">
    <source>
        <dbReference type="Pfam" id="PF24626"/>
    </source>
</evidence>
<proteinExistence type="predicted"/>
<dbReference type="Proteomes" id="UP001652660">
    <property type="component" value="Chromosome 9e"/>
</dbReference>
<organism evidence="2 3">
    <name type="scientific">Coffea arabica</name>
    <name type="common">Arabian coffee</name>
    <dbReference type="NCBI Taxonomy" id="13443"/>
    <lineage>
        <taxon>Eukaryota</taxon>
        <taxon>Viridiplantae</taxon>
        <taxon>Streptophyta</taxon>
        <taxon>Embryophyta</taxon>
        <taxon>Tracheophyta</taxon>
        <taxon>Spermatophyta</taxon>
        <taxon>Magnoliopsida</taxon>
        <taxon>eudicotyledons</taxon>
        <taxon>Gunneridae</taxon>
        <taxon>Pentapetalae</taxon>
        <taxon>asterids</taxon>
        <taxon>lamiids</taxon>
        <taxon>Gentianales</taxon>
        <taxon>Rubiaceae</taxon>
        <taxon>Ixoroideae</taxon>
        <taxon>Gardenieae complex</taxon>
        <taxon>Bertiereae - Coffeeae clade</taxon>
        <taxon>Coffeeae</taxon>
        <taxon>Coffea</taxon>
    </lineage>
</organism>
<dbReference type="RefSeq" id="XP_071921777.1">
    <property type="nucleotide sequence ID" value="XM_072065676.1"/>
</dbReference>
<feature type="domain" description="Tf2-1-like SH3-like" evidence="1">
    <location>
        <begin position="72"/>
        <end position="136"/>
    </location>
</feature>
<dbReference type="PANTHER" id="PTHR46148:SF57">
    <property type="entry name" value="OS12G0499874 PROTEIN"/>
    <property type="match status" value="1"/>
</dbReference>
<dbReference type="InterPro" id="IPR056924">
    <property type="entry name" value="SH3_Tf2-1"/>
</dbReference>
<reference evidence="3" key="1">
    <citation type="submission" date="2025-08" db="UniProtKB">
        <authorList>
            <consortium name="RefSeq"/>
        </authorList>
    </citation>
    <scope>IDENTIFICATION</scope>
    <source>
        <tissue evidence="3">Leaves</tissue>
    </source>
</reference>
<name>A0ABM4VQH2_COFAR</name>
<evidence type="ECO:0000313" key="3">
    <source>
        <dbReference type="RefSeq" id="XP_071921777.1"/>
    </source>
</evidence>